<evidence type="ECO:0000313" key="1">
    <source>
        <dbReference type="EMBL" id="MBR0662890.1"/>
    </source>
</evidence>
<name>A0ABS5ERH9_9PROT</name>
<sequence>MQPDDPFDLSRFVTAQAPIFEMALEELRAGRKRSHWMWFIFPQLRGLGHSSMAQFYGIQSLDEARAYLAHPVLGPRLALVTRTVQAVEGRSLNAIFGLPDDMKFRSSMTLFSLAAEDAANPFSAALDRWCDGRPDAATLSLLGAGDRPRSSG</sequence>
<dbReference type="SUPFAM" id="SSF140736">
    <property type="entry name" value="Rv1873-like"/>
    <property type="match status" value="1"/>
</dbReference>
<dbReference type="Proteomes" id="UP001196870">
    <property type="component" value="Unassembled WGS sequence"/>
</dbReference>
<dbReference type="InterPro" id="IPR036287">
    <property type="entry name" value="Rv1873-like_sf"/>
</dbReference>
<organism evidence="1 2">
    <name type="scientific">Plastoroseomonas hellenica</name>
    <dbReference type="NCBI Taxonomy" id="2687306"/>
    <lineage>
        <taxon>Bacteria</taxon>
        <taxon>Pseudomonadati</taxon>
        <taxon>Pseudomonadota</taxon>
        <taxon>Alphaproteobacteria</taxon>
        <taxon>Acetobacterales</taxon>
        <taxon>Acetobacteraceae</taxon>
        <taxon>Plastoroseomonas</taxon>
    </lineage>
</organism>
<proteinExistence type="predicted"/>
<dbReference type="EMBL" id="JAAGBB010000001">
    <property type="protein sequence ID" value="MBR0662890.1"/>
    <property type="molecule type" value="Genomic_DNA"/>
</dbReference>
<dbReference type="Gene3D" id="1.25.40.380">
    <property type="entry name" value="Protein of unknown function DUF1810"/>
    <property type="match status" value="1"/>
</dbReference>
<keyword evidence="2" id="KW-1185">Reference proteome</keyword>
<dbReference type="PIRSF" id="PIRSF008546">
    <property type="entry name" value="UCP008546"/>
    <property type="match status" value="1"/>
</dbReference>
<dbReference type="Pfam" id="PF08837">
    <property type="entry name" value="DUF1810"/>
    <property type="match status" value="1"/>
</dbReference>
<dbReference type="InterPro" id="IPR014937">
    <property type="entry name" value="DUF1810"/>
</dbReference>
<comment type="caution">
    <text evidence="1">The sequence shown here is derived from an EMBL/GenBank/DDBJ whole genome shotgun (WGS) entry which is preliminary data.</text>
</comment>
<protein>
    <submittedName>
        <fullName evidence="1">DUF1810 domain-containing protein</fullName>
    </submittedName>
</protein>
<accession>A0ABS5ERH9</accession>
<evidence type="ECO:0000313" key="2">
    <source>
        <dbReference type="Proteomes" id="UP001196870"/>
    </source>
</evidence>
<gene>
    <name evidence="1" type="ORF">GXW71_00850</name>
</gene>
<reference evidence="2" key="1">
    <citation type="journal article" date="2021" name="Syst. Appl. Microbiol.">
        <title>Roseomonas hellenica sp. nov., isolated from roots of wild-growing Alkanna tinctoria.</title>
        <authorList>
            <person name="Rat A."/>
            <person name="Naranjo H.D."/>
            <person name="Lebbe L."/>
            <person name="Cnockaert M."/>
            <person name="Krigas N."/>
            <person name="Grigoriadou K."/>
            <person name="Maloupa E."/>
            <person name="Willems A."/>
        </authorList>
    </citation>
    <scope>NUCLEOTIDE SEQUENCE [LARGE SCALE GENOMIC DNA]</scope>
    <source>
        <strain evidence="2">LMG 31523</strain>
    </source>
</reference>